<sequence>CWLIWSGICNKHDANVEDEPCAFHGVPGRSRVEEITEDRLRFIEQISASQRQVGAISYSQIRVALPATLRIISTPLHIPDELESRHWRCHCQHSPHSSLLEEQEPTRFLLRTKLPFYLLHCLLLQFRKAPSRG</sequence>
<dbReference type="Proteomes" id="UP000031036">
    <property type="component" value="Unassembled WGS sequence"/>
</dbReference>
<dbReference type="AlphaFoldDB" id="A0A0B2VHR7"/>
<feature type="non-terminal residue" evidence="1">
    <location>
        <position position="133"/>
    </location>
</feature>
<proteinExistence type="predicted"/>
<gene>
    <name evidence="1" type="ORF">Tcan_01579</name>
</gene>
<evidence type="ECO:0000313" key="2">
    <source>
        <dbReference type="Proteomes" id="UP000031036"/>
    </source>
</evidence>
<accession>A0A0B2VHR7</accession>
<organism evidence="1 2">
    <name type="scientific">Toxocara canis</name>
    <name type="common">Canine roundworm</name>
    <dbReference type="NCBI Taxonomy" id="6265"/>
    <lineage>
        <taxon>Eukaryota</taxon>
        <taxon>Metazoa</taxon>
        <taxon>Ecdysozoa</taxon>
        <taxon>Nematoda</taxon>
        <taxon>Chromadorea</taxon>
        <taxon>Rhabditida</taxon>
        <taxon>Spirurina</taxon>
        <taxon>Ascaridomorpha</taxon>
        <taxon>Ascaridoidea</taxon>
        <taxon>Toxocaridae</taxon>
        <taxon>Toxocara</taxon>
    </lineage>
</organism>
<name>A0A0B2VHR7_TOXCA</name>
<feature type="non-terminal residue" evidence="1">
    <location>
        <position position="1"/>
    </location>
</feature>
<comment type="caution">
    <text evidence="1">The sequence shown here is derived from an EMBL/GenBank/DDBJ whole genome shotgun (WGS) entry which is preliminary data.</text>
</comment>
<keyword evidence="2" id="KW-1185">Reference proteome</keyword>
<evidence type="ECO:0000313" key="1">
    <source>
        <dbReference type="EMBL" id="KHN80540.1"/>
    </source>
</evidence>
<protein>
    <submittedName>
        <fullName evidence="1">Uncharacterized protein</fullName>
    </submittedName>
</protein>
<dbReference type="EMBL" id="JPKZ01001731">
    <property type="protein sequence ID" value="KHN80540.1"/>
    <property type="molecule type" value="Genomic_DNA"/>
</dbReference>
<reference evidence="1 2" key="1">
    <citation type="submission" date="2014-11" db="EMBL/GenBank/DDBJ databases">
        <title>Genetic blueprint of the zoonotic pathogen Toxocara canis.</title>
        <authorList>
            <person name="Zhu X.-Q."/>
            <person name="Korhonen P.K."/>
            <person name="Cai H."/>
            <person name="Young N.D."/>
            <person name="Nejsum P."/>
            <person name="von Samson-Himmelstjerna G."/>
            <person name="Boag P.R."/>
            <person name="Tan P."/>
            <person name="Li Q."/>
            <person name="Min J."/>
            <person name="Yang Y."/>
            <person name="Wang X."/>
            <person name="Fang X."/>
            <person name="Hall R.S."/>
            <person name="Hofmann A."/>
            <person name="Sternberg P.W."/>
            <person name="Jex A.R."/>
            <person name="Gasser R.B."/>
        </authorList>
    </citation>
    <scope>NUCLEOTIDE SEQUENCE [LARGE SCALE GENOMIC DNA]</scope>
    <source>
        <strain evidence="1">PN_DK_2014</strain>
    </source>
</reference>